<dbReference type="AlphaFoldDB" id="A0A1B7KS78"/>
<proteinExistence type="predicted"/>
<protein>
    <submittedName>
        <fullName evidence="1">Uncharacterized protein</fullName>
    </submittedName>
</protein>
<organism evidence="1 2">
    <name type="scientific">Parageobacillus thermoglucosidasius</name>
    <name type="common">Geobacillus thermoglucosidasius</name>
    <dbReference type="NCBI Taxonomy" id="1426"/>
    <lineage>
        <taxon>Bacteria</taxon>
        <taxon>Bacillati</taxon>
        <taxon>Bacillota</taxon>
        <taxon>Bacilli</taxon>
        <taxon>Bacillales</taxon>
        <taxon>Anoxybacillaceae</taxon>
        <taxon>Parageobacillus</taxon>
    </lineage>
</organism>
<accession>A0A1B7KS78</accession>
<comment type="caution">
    <text evidence="1">The sequence shown here is derived from an EMBL/GenBank/DDBJ whole genome shotgun (WGS) entry which is preliminary data.</text>
</comment>
<dbReference type="Proteomes" id="UP000078290">
    <property type="component" value="Unassembled WGS sequence"/>
</dbReference>
<dbReference type="RefSeq" id="WP_064551905.1">
    <property type="nucleotide sequence ID" value="NZ_LXMA01000023.1"/>
</dbReference>
<evidence type="ECO:0000313" key="2">
    <source>
        <dbReference type="Proteomes" id="UP000078290"/>
    </source>
</evidence>
<evidence type="ECO:0000313" key="1">
    <source>
        <dbReference type="EMBL" id="OAT72937.1"/>
    </source>
</evidence>
<dbReference type="EMBL" id="LXMA01000023">
    <property type="protein sequence ID" value="OAT72937.1"/>
    <property type="molecule type" value="Genomic_DNA"/>
</dbReference>
<gene>
    <name evidence="1" type="ORF">A7K69_08370</name>
</gene>
<reference evidence="2" key="1">
    <citation type="submission" date="2016-05" db="EMBL/GenBank/DDBJ databases">
        <authorList>
            <person name="Wang W."/>
            <person name="Zhu L."/>
        </authorList>
    </citation>
    <scope>NUCLEOTIDE SEQUENCE [LARGE SCALE GENOMIC DNA]</scope>
    <source>
        <strain evidence="2">W-2</strain>
    </source>
</reference>
<sequence>MKNICPVCGYDGLEEMPYDHDGNPSYEICDCCGFEFGFDDDSEGLSFEEYRKKWIEEGAKWFNPDMKPKGWDIKRQLLNINVQL</sequence>
<dbReference type="OrthoDB" id="1456570at2"/>
<name>A0A1B7KS78_PARTM</name>